<dbReference type="PANTHER" id="PTHR23222">
    <property type="entry name" value="PROHIBITIN"/>
    <property type="match status" value="1"/>
</dbReference>
<dbReference type="InterPro" id="IPR001107">
    <property type="entry name" value="Band_7"/>
</dbReference>
<proteinExistence type="predicted"/>
<evidence type="ECO:0000313" key="5">
    <source>
        <dbReference type="EMBL" id="PCI30775.1"/>
    </source>
</evidence>
<keyword evidence="3" id="KW-1133">Transmembrane helix</keyword>
<evidence type="ECO:0000256" key="3">
    <source>
        <dbReference type="SAM" id="Phobius"/>
    </source>
</evidence>
<comment type="subcellular location">
    <subcellularLocation>
        <location evidence="1">Membrane</location>
    </subcellularLocation>
</comment>
<dbReference type="Gene3D" id="3.30.479.30">
    <property type="entry name" value="Band 7 domain"/>
    <property type="match status" value="1"/>
</dbReference>
<dbReference type="AlphaFoldDB" id="A0A2A4TCB4"/>
<reference evidence="6" key="1">
    <citation type="submission" date="2017-08" db="EMBL/GenBank/DDBJ databases">
        <title>A dynamic microbial community with high functional redundancy inhabits the cold, oxic subseafloor aquifer.</title>
        <authorList>
            <person name="Tully B.J."/>
            <person name="Wheat C.G."/>
            <person name="Glazer B.T."/>
            <person name="Huber J.A."/>
        </authorList>
    </citation>
    <scope>NUCLEOTIDE SEQUENCE [LARGE SCALE GENOMIC DNA]</scope>
</reference>
<keyword evidence="3" id="KW-0812">Transmembrane</keyword>
<dbReference type="Proteomes" id="UP000218113">
    <property type="component" value="Unassembled WGS sequence"/>
</dbReference>
<feature type="transmembrane region" description="Helical" evidence="3">
    <location>
        <begin position="12"/>
        <end position="34"/>
    </location>
</feature>
<evidence type="ECO:0000259" key="4">
    <source>
        <dbReference type="SMART" id="SM00244"/>
    </source>
</evidence>
<evidence type="ECO:0000256" key="2">
    <source>
        <dbReference type="ARBA" id="ARBA00023136"/>
    </source>
</evidence>
<protein>
    <recommendedName>
        <fullName evidence="4">Band 7 domain-containing protein</fullName>
    </recommendedName>
</protein>
<dbReference type="GO" id="GO:0007005">
    <property type="term" value="P:mitochondrion organization"/>
    <property type="evidence" value="ECO:0007669"/>
    <property type="project" value="TreeGrafter"/>
</dbReference>
<dbReference type="SMART" id="SM00244">
    <property type="entry name" value="PHB"/>
    <property type="match status" value="1"/>
</dbReference>
<dbReference type="InterPro" id="IPR000163">
    <property type="entry name" value="Prohibitin"/>
</dbReference>
<dbReference type="PANTHER" id="PTHR23222:SF1">
    <property type="entry name" value="PROHIBITIN-2"/>
    <property type="match status" value="1"/>
</dbReference>
<dbReference type="EMBL" id="NVSR01000002">
    <property type="protein sequence ID" value="PCI30775.1"/>
    <property type="molecule type" value="Genomic_DNA"/>
</dbReference>
<dbReference type="GO" id="GO:0016020">
    <property type="term" value="C:membrane"/>
    <property type="evidence" value="ECO:0007669"/>
    <property type="project" value="UniProtKB-SubCell"/>
</dbReference>
<accession>A0A2A4TCB4</accession>
<dbReference type="Pfam" id="PF01145">
    <property type="entry name" value="Band_7"/>
    <property type="match status" value="1"/>
</dbReference>
<organism evidence="5 6">
    <name type="scientific">SAR324 cluster bacterium</name>
    <dbReference type="NCBI Taxonomy" id="2024889"/>
    <lineage>
        <taxon>Bacteria</taxon>
        <taxon>Deltaproteobacteria</taxon>
        <taxon>SAR324 cluster</taxon>
    </lineage>
</organism>
<keyword evidence="2 3" id="KW-0472">Membrane</keyword>
<dbReference type="SUPFAM" id="SSF117892">
    <property type="entry name" value="Band 7/SPFH domain"/>
    <property type="match status" value="1"/>
</dbReference>
<evidence type="ECO:0000256" key="1">
    <source>
        <dbReference type="ARBA" id="ARBA00004370"/>
    </source>
</evidence>
<evidence type="ECO:0000313" key="6">
    <source>
        <dbReference type="Proteomes" id="UP000218113"/>
    </source>
</evidence>
<name>A0A2A4TCB4_9DELT</name>
<dbReference type="CDD" id="cd03401">
    <property type="entry name" value="SPFH_prohibitin"/>
    <property type="match status" value="1"/>
</dbReference>
<comment type="caution">
    <text evidence="5">The sequence shown here is derived from an EMBL/GenBank/DDBJ whole genome shotgun (WGS) entry which is preliminary data.</text>
</comment>
<gene>
    <name evidence="5" type="ORF">COB67_01080</name>
</gene>
<dbReference type="InterPro" id="IPR036013">
    <property type="entry name" value="Band_7/SPFH_dom_sf"/>
</dbReference>
<feature type="domain" description="Band 7" evidence="4">
    <location>
        <begin position="35"/>
        <end position="199"/>
    </location>
</feature>
<sequence>MKSFVQKVKEKLSDNLLLIVVFFLISLLTALFLWNIVVISIDAGEAGVLFRRFSGGTVVDHVYQEGYEIINPFNEMTVYNVRVQTTNHEVDVLTKRGLTIHLAVSIRYHPEYDLLGVLHKEVGPDYVDIIVIPEVEAALRKIIGQYEAEEFYSAKKAITEGVINEATEQIGQRYVSLDDLVIRKIVLTEAIQVAIEQKLKQKHLFQEYEFKLQREQQEAKRRHIEAKGIKVHNDIINQSLTDKIITWAGILATLELAKSDNSKVIVIGGGNGVGLPLMLPINTDDGPGYKDNKEIQVSTKEGRGDKKLQNEAPQVNKTENSVLAFSKFLTSTN</sequence>